<dbReference type="PATRIC" id="fig|148814.13.peg.157"/>
<sequence length="699" mass="77352">MKGSNISNLLKKALFMPVLLLSVSVSMQFANSVHVHADGVDETSTGNVDEYPINQTFYLNSSEHNDYNAEVHFNDITPSQGQYVSGANPHINDLVIKGYKNRPIDMRNAKIKLSDLGFDSSSIPDTYTPTGDSYTFNVEPIGFKQMEADKSTKFKYLFTAIDQNYNLVKSYTEYSNNDTESSSKSWPWIKNDGYLLNPLMYLDGDEIPEIEIPTSNDYDYDNGYGEGNIPQYSQDYEVTYANVVVPTHTLKINYIDQNNNIVFSTQRQVTSYGHTSFYSDESLLNKNGITINDGQTFIPNTDTTANINVTSSGKSGYDSFYDYGYPQPVYDLGVGHDNPLRTGYHTEVDLIGSDGQNILSEIAGSSQSQIVDSKNFFEAFFENQNRNNYTITGLPKLMDLTKGPYTAYTNLTYRDLFPGASDSGNSSQTNGNDTQQSTSQTTKGDTDSSQSTSTPSNSNQQQAQNNSQQTEPQTTKSDVNSSQPAQSNQQQSAAEPAKSSTQPAPTPAPVVQSHATAAPVTSTEKATPEPAQAPKQTQSPAPQPAVKTTSQSAKPVVKAKADSSKPTKVQLKAITKTYKKSEHVVKTDTSKLKALKKKMKKHATKKQKATYKKLQTKLAAEKKAFNSVKTREGKITKYFKSVSTINHESKQIKSLTAQIKKLKKKHSKTSKKLYKKDLKALKKANKTLKAATKFVKNYK</sequence>
<accession>A0A0P7LZZ5</accession>
<evidence type="ECO:0000256" key="2">
    <source>
        <dbReference type="SAM" id="MobiDB-lite"/>
    </source>
</evidence>
<feature type="chain" id="PRO_5006142052" evidence="3">
    <location>
        <begin position="38"/>
        <end position="699"/>
    </location>
</feature>
<protein>
    <submittedName>
        <fullName evidence="4">Uncharacterized protein</fullName>
    </submittedName>
</protein>
<feature type="signal peptide" evidence="3">
    <location>
        <begin position="1"/>
        <end position="37"/>
    </location>
</feature>
<feature type="compositionally biased region" description="Polar residues" evidence="2">
    <location>
        <begin position="513"/>
        <end position="525"/>
    </location>
</feature>
<feature type="coiled-coil region" evidence="1">
    <location>
        <begin position="645"/>
        <end position="691"/>
    </location>
</feature>
<keyword evidence="3" id="KW-0732">Signal</keyword>
<feature type="compositionally biased region" description="Low complexity" evidence="2">
    <location>
        <begin position="425"/>
        <end position="470"/>
    </location>
</feature>
<dbReference type="AlphaFoldDB" id="A0A0P7LZZ5"/>
<feature type="region of interest" description="Disordered" evidence="2">
    <location>
        <begin position="419"/>
        <end position="567"/>
    </location>
</feature>
<dbReference type="EMBL" id="JXDF01000004">
    <property type="protein sequence ID" value="KPN84136.1"/>
    <property type="molecule type" value="Genomic_DNA"/>
</dbReference>
<name>A0A0P7LZZ5_9LACO</name>
<dbReference type="RefSeq" id="WP_054607797.1">
    <property type="nucleotide sequence ID" value="NZ_JXDF01000004.1"/>
</dbReference>
<feature type="compositionally biased region" description="Polar residues" evidence="2">
    <location>
        <begin position="534"/>
        <end position="553"/>
    </location>
</feature>
<keyword evidence="1" id="KW-0175">Coiled coil</keyword>
<feature type="compositionally biased region" description="Low complexity" evidence="2">
    <location>
        <begin position="480"/>
        <end position="497"/>
    </location>
</feature>
<gene>
    <name evidence="4" type="ORF">RZ78_04190</name>
</gene>
<evidence type="ECO:0000313" key="5">
    <source>
        <dbReference type="Proteomes" id="UP000050269"/>
    </source>
</evidence>
<evidence type="ECO:0000256" key="1">
    <source>
        <dbReference type="SAM" id="Coils"/>
    </source>
</evidence>
<comment type="caution">
    <text evidence="4">The sequence shown here is derived from an EMBL/GenBank/DDBJ whole genome shotgun (WGS) entry which is preliminary data.</text>
</comment>
<proteinExistence type="predicted"/>
<dbReference type="Proteomes" id="UP000050269">
    <property type="component" value="Unassembled WGS sequence"/>
</dbReference>
<evidence type="ECO:0000313" key="4">
    <source>
        <dbReference type="EMBL" id="KPN84136.1"/>
    </source>
</evidence>
<reference evidence="4 5" key="1">
    <citation type="journal article" date="2015" name="Genome Biol. Evol.">
        <title>Functionally Structured Genomes in Lactobacillus kunkeei Colonizing the Honey Crop and Food Products of Honeybees and Stingless Bees.</title>
        <authorList>
            <person name="Tamarit D."/>
            <person name="Ellegaard K.M."/>
            <person name="Wikander J."/>
            <person name="Olofsson T."/>
            <person name="Vasquez A."/>
            <person name="Andersson S.G."/>
        </authorList>
    </citation>
    <scope>NUCLEOTIDE SEQUENCE [LARGE SCALE GENOMIC DNA]</scope>
    <source>
        <strain evidence="4 5">LMbo</strain>
    </source>
</reference>
<evidence type="ECO:0000256" key="3">
    <source>
        <dbReference type="SAM" id="SignalP"/>
    </source>
</evidence>
<organism evidence="4 5">
    <name type="scientific">Apilactobacillus kunkeei</name>
    <dbReference type="NCBI Taxonomy" id="148814"/>
    <lineage>
        <taxon>Bacteria</taxon>
        <taxon>Bacillati</taxon>
        <taxon>Bacillota</taxon>
        <taxon>Bacilli</taxon>
        <taxon>Lactobacillales</taxon>
        <taxon>Lactobacillaceae</taxon>
        <taxon>Apilactobacillus</taxon>
    </lineage>
</organism>